<keyword evidence="3" id="KW-1185">Reference proteome</keyword>
<feature type="chain" id="PRO_5029877258" description="Glycoside hydrolase" evidence="1">
    <location>
        <begin position="21"/>
        <end position="115"/>
    </location>
</feature>
<reference evidence="2 3" key="1">
    <citation type="submission" date="2019-11" db="EMBL/GenBank/DDBJ databases">
        <title>Pedobacter sp. HMF7056 Genome sequencing and assembly.</title>
        <authorList>
            <person name="Kang H."/>
            <person name="Kim H."/>
            <person name="Joh K."/>
        </authorList>
    </citation>
    <scope>NUCLEOTIDE SEQUENCE [LARGE SCALE GENOMIC DNA]</scope>
    <source>
        <strain evidence="2 3">HMF7056</strain>
    </source>
</reference>
<protein>
    <recommendedName>
        <fullName evidence="4">Glycoside hydrolase</fullName>
    </recommendedName>
</protein>
<evidence type="ECO:0000313" key="3">
    <source>
        <dbReference type="Proteomes" id="UP000451233"/>
    </source>
</evidence>
<sequence length="115" mass="12171">MMKKVLLLACVCLIFSVCYAASTVNGRWAGTVGGQFDVSVNIKEVKGKVSGTVTSQIGDAPLTGGVITGNNITFKEMSYNGISLSYVKGKIVGDKMDITVGFQGQDMKGTLKRVK</sequence>
<comment type="caution">
    <text evidence="2">The sequence shown here is derived from an EMBL/GenBank/DDBJ whole genome shotgun (WGS) entry which is preliminary data.</text>
</comment>
<organism evidence="2 3">
    <name type="scientific">Hufsiella ginkgonis</name>
    <dbReference type="NCBI Taxonomy" id="2695274"/>
    <lineage>
        <taxon>Bacteria</taxon>
        <taxon>Pseudomonadati</taxon>
        <taxon>Bacteroidota</taxon>
        <taxon>Sphingobacteriia</taxon>
        <taxon>Sphingobacteriales</taxon>
        <taxon>Sphingobacteriaceae</taxon>
        <taxon>Hufsiella</taxon>
    </lineage>
</organism>
<gene>
    <name evidence="2" type="ORF">GS398_13680</name>
</gene>
<feature type="signal peptide" evidence="1">
    <location>
        <begin position="1"/>
        <end position="20"/>
    </location>
</feature>
<dbReference type="RefSeq" id="WP_160907363.1">
    <property type="nucleotide sequence ID" value="NZ_WVHS01000003.1"/>
</dbReference>
<dbReference type="Proteomes" id="UP000451233">
    <property type="component" value="Unassembled WGS sequence"/>
</dbReference>
<evidence type="ECO:0000256" key="1">
    <source>
        <dbReference type="SAM" id="SignalP"/>
    </source>
</evidence>
<evidence type="ECO:0000313" key="2">
    <source>
        <dbReference type="EMBL" id="MXV16359.1"/>
    </source>
</evidence>
<accession>A0A7K1Y036</accession>
<dbReference type="AlphaFoldDB" id="A0A7K1Y036"/>
<keyword evidence="1" id="KW-0732">Signal</keyword>
<proteinExistence type="predicted"/>
<dbReference type="EMBL" id="WVHS01000003">
    <property type="protein sequence ID" value="MXV16359.1"/>
    <property type="molecule type" value="Genomic_DNA"/>
</dbReference>
<name>A0A7K1Y036_9SPHI</name>
<evidence type="ECO:0008006" key="4">
    <source>
        <dbReference type="Google" id="ProtNLM"/>
    </source>
</evidence>